<dbReference type="SMART" id="SM00175">
    <property type="entry name" value="RAB"/>
    <property type="match status" value="1"/>
</dbReference>
<feature type="region of interest" description="Disordered" evidence="10">
    <location>
        <begin position="377"/>
        <end position="454"/>
    </location>
</feature>
<dbReference type="FunFam" id="3.40.50.300:FF:000475">
    <property type="entry name" value="GTP-binding protein Rhes"/>
    <property type="match status" value="1"/>
</dbReference>
<dbReference type="PANTHER" id="PTHR46149">
    <property type="entry name" value="MIP08469P"/>
    <property type="match status" value="1"/>
</dbReference>
<evidence type="ECO:0000256" key="8">
    <source>
        <dbReference type="ARBA" id="ARBA00023289"/>
    </source>
</evidence>
<comment type="similarity">
    <text evidence="9">Belongs to the small GTPase superfamily. RasD family.</text>
</comment>
<keyword evidence="2" id="KW-1003">Cell membrane</keyword>
<keyword evidence="3" id="KW-0488">Methylation</keyword>
<dbReference type="SUPFAM" id="SSF52540">
    <property type="entry name" value="P-loop containing nucleoside triphosphate hydrolases"/>
    <property type="match status" value="1"/>
</dbReference>
<dbReference type="GO" id="GO:0005886">
    <property type="term" value="C:plasma membrane"/>
    <property type="evidence" value="ECO:0007669"/>
    <property type="project" value="UniProtKB-SubCell"/>
</dbReference>
<dbReference type="NCBIfam" id="TIGR00231">
    <property type="entry name" value="small_GTP"/>
    <property type="match status" value="1"/>
</dbReference>
<evidence type="ECO:0000256" key="7">
    <source>
        <dbReference type="ARBA" id="ARBA00023288"/>
    </source>
</evidence>
<feature type="compositionally biased region" description="Low complexity" evidence="10">
    <location>
        <begin position="77"/>
        <end position="87"/>
    </location>
</feature>
<dbReference type="InterPro" id="IPR052236">
    <property type="entry name" value="Small_GTPase_RasD"/>
</dbReference>
<dbReference type="InterPro" id="IPR005225">
    <property type="entry name" value="Small_GTP-bd"/>
</dbReference>
<gene>
    <name evidence="11" type="ORF">TCAL_04096</name>
</gene>
<dbReference type="Gene3D" id="3.40.50.300">
    <property type="entry name" value="P-loop containing nucleotide triphosphate hydrolases"/>
    <property type="match status" value="1"/>
</dbReference>
<dbReference type="EMBL" id="VCGU01000010">
    <property type="protein sequence ID" value="TRY69006.1"/>
    <property type="molecule type" value="Genomic_DNA"/>
</dbReference>
<dbReference type="GO" id="GO:0005525">
    <property type="term" value="F:GTP binding"/>
    <property type="evidence" value="ECO:0007669"/>
    <property type="project" value="UniProtKB-KW"/>
</dbReference>
<dbReference type="PRINTS" id="PR00449">
    <property type="entry name" value="RASTRNSFRMNG"/>
</dbReference>
<evidence type="ECO:0000256" key="6">
    <source>
        <dbReference type="ARBA" id="ARBA00023136"/>
    </source>
</evidence>
<protein>
    <recommendedName>
        <fullName evidence="13">GTP-binding protein Rhes</fullName>
    </recommendedName>
</protein>
<evidence type="ECO:0000256" key="3">
    <source>
        <dbReference type="ARBA" id="ARBA00022481"/>
    </source>
</evidence>
<dbReference type="OrthoDB" id="265044at2759"/>
<feature type="region of interest" description="Disordered" evidence="10">
    <location>
        <begin position="1"/>
        <end position="21"/>
    </location>
</feature>
<feature type="compositionally biased region" description="Low complexity" evidence="10">
    <location>
        <begin position="106"/>
        <end position="120"/>
    </location>
</feature>
<dbReference type="SMART" id="SM00173">
    <property type="entry name" value="RAS"/>
    <property type="match status" value="1"/>
</dbReference>
<evidence type="ECO:0000313" key="11">
    <source>
        <dbReference type="EMBL" id="TRY69006.1"/>
    </source>
</evidence>
<evidence type="ECO:0000256" key="4">
    <source>
        <dbReference type="ARBA" id="ARBA00022741"/>
    </source>
</evidence>
<name>A0A553NUB5_TIGCA</name>
<dbReference type="Pfam" id="PF00071">
    <property type="entry name" value="Ras"/>
    <property type="match status" value="1"/>
</dbReference>
<dbReference type="PROSITE" id="PS51419">
    <property type="entry name" value="RAB"/>
    <property type="match status" value="1"/>
</dbReference>
<dbReference type="PROSITE" id="PS51421">
    <property type="entry name" value="RAS"/>
    <property type="match status" value="1"/>
</dbReference>
<accession>A0A553NUB5</accession>
<dbReference type="GO" id="GO:0003924">
    <property type="term" value="F:GTPase activity"/>
    <property type="evidence" value="ECO:0007669"/>
    <property type="project" value="InterPro"/>
</dbReference>
<dbReference type="PANTHER" id="PTHR46149:SF7">
    <property type="entry name" value="GTP-BINDING PROTEIN DI-RAS2"/>
    <property type="match status" value="1"/>
</dbReference>
<organism evidence="11 12">
    <name type="scientific">Tigriopus californicus</name>
    <name type="common">Marine copepod</name>
    <dbReference type="NCBI Taxonomy" id="6832"/>
    <lineage>
        <taxon>Eukaryota</taxon>
        <taxon>Metazoa</taxon>
        <taxon>Ecdysozoa</taxon>
        <taxon>Arthropoda</taxon>
        <taxon>Crustacea</taxon>
        <taxon>Multicrustacea</taxon>
        <taxon>Hexanauplia</taxon>
        <taxon>Copepoda</taxon>
        <taxon>Harpacticoida</taxon>
        <taxon>Harpacticidae</taxon>
        <taxon>Tigriopus</taxon>
    </lineage>
</organism>
<comment type="subcellular location">
    <subcellularLocation>
        <location evidence="1">Cell membrane</location>
        <topology evidence="1">Lipid-anchor</topology>
    </subcellularLocation>
</comment>
<dbReference type="SMART" id="SM00174">
    <property type="entry name" value="RHO"/>
    <property type="match status" value="1"/>
</dbReference>
<evidence type="ECO:0000256" key="9">
    <source>
        <dbReference type="ARBA" id="ARBA00038061"/>
    </source>
</evidence>
<keyword evidence="6" id="KW-0472">Membrane</keyword>
<feature type="compositionally biased region" description="Low complexity" evidence="10">
    <location>
        <begin position="136"/>
        <end position="148"/>
    </location>
</feature>
<keyword evidence="8" id="KW-0636">Prenylation</keyword>
<feature type="region of interest" description="Disordered" evidence="10">
    <location>
        <begin position="68"/>
        <end position="149"/>
    </location>
</feature>
<reference evidence="11 12" key="1">
    <citation type="journal article" date="2018" name="Nat. Ecol. Evol.">
        <title>Genomic signatures of mitonuclear coevolution across populations of Tigriopus californicus.</title>
        <authorList>
            <person name="Barreto F.S."/>
            <person name="Watson E.T."/>
            <person name="Lima T.G."/>
            <person name="Willett C.S."/>
            <person name="Edmands S."/>
            <person name="Li W."/>
            <person name="Burton R.S."/>
        </authorList>
    </citation>
    <scope>NUCLEOTIDE SEQUENCE [LARGE SCALE GENOMIC DNA]</scope>
    <source>
        <strain evidence="11 12">San Diego</strain>
    </source>
</reference>
<evidence type="ECO:0000256" key="10">
    <source>
        <dbReference type="SAM" id="MobiDB-lite"/>
    </source>
</evidence>
<dbReference type="InterPro" id="IPR001806">
    <property type="entry name" value="Small_GTPase"/>
</dbReference>
<sequence length="454" mass="49678">MSFKFSPHSSHTRLHNNPSAHLYFPSHKKVVQLQDSIDEDHLTARSSTPSSPSNRKIAPIMSTLGGLLKRSNPHLGSSSLCSSSQGSSDHDSFDSDPGFPPKKTVTSSLSHPPLQSSSQTMNRRGRLPSFNRSYESTDSSNSSSNTSDLSAGKANYRIMILGAKTTGKTSIVRQFLYDQFSTVHKETVDDMYRGEFDICHQTVGFDIQDVSGGYVYEFPGMRNVSLASADAFIIVYAVNDPESWEEVSRLRDMIHEAKDEEVPIVVVANKCDLDKDPSLSCETIEATVIFDWENGYVQSSAKDRVNINKIFKELMNQAKTKYDFTVPQISSASVLLSAQSARGCSPAIHKRGFEDNLRRRQSVPAVPAGFNLQSTITNEGGEGCSASSSGSGHQGPLATLMSKMQTHSRNHEPVGPVLPGPAGYPELPKVETPKAKNKRRSSLAALRRDSCKIS</sequence>
<dbReference type="STRING" id="6832.A0A553NUB5"/>
<evidence type="ECO:0000313" key="12">
    <source>
        <dbReference type="Proteomes" id="UP000318571"/>
    </source>
</evidence>
<dbReference type="OMA" id="ANYRIMI"/>
<keyword evidence="12" id="KW-1185">Reference proteome</keyword>
<evidence type="ECO:0000256" key="1">
    <source>
        <dbReference type="ARBA" id="ARBA00004193"/>
    </source>
</evidence>
<keyword evidence="4" id="KW-0547">Nucleotide-binding</keyword>
<dbReference type="Proteomes" id="UP000318571">
    <property type="component" value="Chromosome 1"/>
</dbReference>
<keyword evidence="7" id="KW-0449">Lipoprotein</keyword>
<comment type="caution">
    <text evidence="11">The sequence shown here is derived from an EMBL/GenBank/DDBJ whole genome shotgun (WGS) entry which is preliminary data.</text>
</comment>
<keyword evidence="5" id="KW-0342">GTP-binding</keyword>
<evidence type="ECO:0008006" key="13">
    <source>
        <dbReference type="Google" id="ProtNLM"/>
    </source>
</evidence>
<dbReference type="AlphaFoldDB" id="A0A553NUB5"/>
<proteinExistence type="inferred from homology"/>
<evidence type="ECO:0000256" key="5">
    <source>
        <dbReference type="ARBA" id="ARBA00023134"/>
    </source>
</evidence>
<evidence type="ECO:0000256" key="2">
    <source>
        <dbReference type="ARBA" id="ARBA00022475"/>
    </source>
</evidence>
<dbReference type="InterPro" id="IPR027417">
    <property type="entry name" value="P-loop_NTPase"/>
</dbReference>